<dbReference type="AlphaFoldDB" id="A0A1L9PZR1"/>
<dbReference type="PANTHER" id="PTHR42800">
    <property type="entry name" value="EXOINULINASE INUD (AFU_ORTHOLOGUE AFUA_5G00480)"/>
    <property type="match status" value="1"/>
</dbReference>
<dbReference type="InterPro" id="IPR013189">
    <property type="entry name" value="Glyco_hydro_32_C"/>
</dbReference>
<dbReference type="PANTHER" id="PTHR42800:SF1">
    <property type="entry name" value="EXOINULINASE INUD (AFU_ORTHOLOGUE AFUA_5G00480)"/>
    <property type="match status" value="1"/>
</dbReference>
<dbReference type="Proteomes" id="UP000184073">
    <property type="component" value="Unassembled WGS sequence"/>
</dbReference>
<evidence type="ECO:0000259" key="7">
    <source>
        <dbReference type="Pfam" id="PF00251"/>
    </source>
</evidence>
<feature type="domain" description="Glycosyl hydrolase family 32 C-terminal" evidence="8">
    <location>
        <begin position="363"/>
        <end position="515"/>
    </location>
</feature>
<dbReference type="SUPFAM" id="SSF49899">
    <property type="entry name" value="Concanavalin A-like lectins/glucanases"/>
    <property type="match status" value="1"/>
</dbReference>
<dbReference type="Gene3D" id="2.115.10.20">
    <property type="entry name" value="Glycosyl hydrolase domain, family 43"/>
    <property type="match status" value="1"/>
</dbReference>
<dbReference type="GO" id="GO:0005737">
    <property type="term" value="C:cytoplasm"/>
    <property type="evidence" value="ECO:0007669"/>
    <property type="project" value="TreeGrafter"/>
</dbReference>
<reference evidence="10" key="1">
    <citation type="journal article" date="2017" name="Genome Biol.">
        <title>Comparative genomics reveals high biological diversity and specific adaptations in the industrially and medically important fungal genus Aspergillus.</title>
        <authorList>
            <person name="de Vries R.P."/>
            <person name="Riley R."/>
            <person name="Wiebenga A."/>
            <person name="Aguilar-Osorio G."/>
            <person name="Amillis S."/>
            <person name="Uchima C.A."/>
            <person name="Anderluh G."/>
            <person name="Asadollahi M."/>
            <person name="Askin M."/>
            <person name="Barry K."/>
            <person name="Battaglia E."/>
            <person name="Bayram O."/>
            <person name="Benocci T."/>
            <person name="Braus-Stromeyer S.A."/>
            <person name="Caldana C."/>
            <person name="Canovas D."/>
            <person name="Cerqueira G.C."/>
            <person name="Chen F."/>
            <person name="Chen W."/>
            <person name="Choi C."/>
            <person name="Clum A."/>
            <person name="Dos Santos R.A."/>
            <person name="Damasio A.R."/>
            <person name="Diallinas G."/>
            <person name="Emri T."/>
            <person name="Fekete E."/>
            <person name="Flipphi M."/>
            <person name="Freyberg S."/>
            <person name="Gallo A."/>
            <person name="Gournas C."/>
            <person name="Habgood R."/>
            <person name="Hainaut M."/>
            <person name="Harispe M.L."/>
            <person name="Henrissat B."/>
            <person name="Hilden K.S."/>
            <person name="Hope R."/>
            <person name="Hossain A."/>
            <person name="Karabika E."/>
            <person name="Karaffa L."/>
            <person name="Karanyi Z."/>
            <person name="Krasevec N."/>
            <person name="Kuo A."/>
            <person name="Kusch H."/>
            <person name="LaButti K."/>
            <person name="Lagendijk E.L."/>
            <person name="Lapidus A."/>
            <person name="Levasseur A."/>
            <person name="Lindquist E."/>
            <person name="Lipzen A."/>
            <person name="Logrieco A.F."/>
            <person name="MacCabe A."/>
            <person name="Maekelae M.R."/>
            <person name="Malavazi I."/>
            <person name="Melin P."/>
            <person name="Meyer V."/>
            <person name="Mielnichuk N."/>
            <person name="Miskei M."/>
            <person name="Molnar A.P."/>
            <person name="Mule G."/>
            <person name="Ngan C.Y."/>
            <person name="Orejas M."/>
            <person name="Orosz E."/>
            <person name="Ouedraogo J.P."/>
            <person name="Overkamp K.M."/>
            <person name="Park H.-S."/>
            <person name="Perrone G."/>
            <person name="Piumi F."/>
            <person name="Punt P.J."/>
            <person name="Ram A.F."/>
            <person name="Ramon A."/>
            <person name="Rauscher S."/>
            <person name="Record E."/>
            <person name="Riano-Pachon D.M."/>
            <person name="Robert V."/>
            <person name="Roehrig J."/>
            <person name="Ruller R."/>
            <person name="Salamov A."/>
            <person name="Salih N.S."/>
            <person name="Samson R.A."/>
            <person name="Sandor E."/>
            <person name="Sanguinetti M."/>
            <person name="Schuetze T."/>
            <person name="Sepcic K."/>
            <person name="Shelest E."/>
            <person name="Sherlock G."/>
            <person name="Sophianopoulou V."/>
            <person name="Squina F.M."/>
            <person name="Sun H."/>
            <person name="Susca A."/>
            <person name="Todd R.B."/>
            <person name="Tsang A."/>
            <person name="Unkles S.E."/>
            <person name="van de Wiele N."/>
            <person name="van Rossen-Uffink D."/>
            <person name="Oliveira J.V."/>
            <person name="Vesth T.C."/>
            <person name="Visser J."/>
            <person name="Yu J.-H."/>
            <person name="Zhou M."/>
            <person name="Andersen M.R."/>
            <person name="Archer D.B."/>
            <person name="Baker S.E."/>
            <person name="Benoit I."/>
            <person name="Brakhage A.A."/>
            <person name="Braus G.H."/>
            <person name="Fischer R."/>
            <person name="Frisvad J.C."/>
            <person name="Goldman G.H."/>
            <person name="Houbraken J."/>
            <person name="Oakley B."/>
            <person name="Pocsi I."/>
            <person name="Scazzocchio C."/>
            <person name="Seiboth B."/>
            <person name="vanKuyk P.A."/>
            <person name="Wortman J."/>
            <person name="Dyer P.S."/>
            <person name="Grigoriev I.V."/>
        </authorList>
    </citation>
    <scope>NUCLEOTIDE SEQUENCE [LARGE SCALE GENOMIC DNA]</scope>
    <source>
        <strain evidence="10">CBS 583.65</strain>
    </source>
</reference>
<evidence type="ECO:0000256" key="2">
    <source>
        <dbReference type="ARBA" id="ARBA00022729"/>
    </source>
</evidence>
<feature type="signal peptide" evidence="6">
    <location>
        <begin position="1"/>
        <end position="23"/>
    </location>
</feature>
<dbReference type="GO" id="GO:0004575">
    <property type="term" value="F:sucrose alpha-glucosidase activity"/>
    <property type="evidence" value="ECO:0007669"/>
    <property type="project" value="TreeGrafter"/>
</dbReference>
<evidence type="ECO:0000313" key="9">
    <source>
        <dbReference type="EMBL" id="OJJ07004.1"/>
    </source>
</evidence>
<evidence type="ECO:0000256" key="4">
    <source>
        <dbReference type="ARBA" id="ARBA00023295"/>
    </source>
</evidence>
<dbReference type="InterPro" id="IPR001362">
    <property type="entry name" value="Glyco_hydro_32"/>
</dbReference>
<proteinExistence type="inferred from homology"/>
<keyword evidence="2 6" id="KW-0732">Signal</keyword>
<keyword evidence="10" id="KW-1185">Reference proteome</keyword>
<keyword evidence="4 5" id="KW-0326">Glycosidase</keyword>
<sequence length="521" mass="56473">MPGVLWGVSSFILLAAILPSASAQTRPSYHITPETKWMNDPQRAVFLEGEWHFYYLWNADWDSANPGAGGTEWYHVTSTDMVQWNDQGVAIEKYQSTPDGLNLGDIETGSSVVDAANTAGFGENALVAVLTQMADGIQQQSLFYSNDSGYTFTPFEGNPVMPSPDPDSKPAFRDPKLIWDEGAGNWVSAVAEGSYIGFYTSADLKDWKFVSTFSPVDSGVDLGTLECPDLYQLDLDGDSGTRVWILAVGANGYVQGKITGTAYWAGTWDGTNFVASDSDPQWMDEGPDFYATVSWENPDDQFGSRYCIGWMNNWGYANELPYYGGFQGQQSLVREIKYQTINESPRLVSLPIAGYEALFSSPVSVEGAEITTDAATASLPAELAGGAYVIRATVSKADGDDGDQVYFRVKSDGTSSTTVGYNFANSEVFLLRDSDGSASDNLALEAKQVWDARRSWVNPAGGNTIQLAIYVDWNSVEVFVNDGVAALSALIYPNEDAEGIEVASESGKLTLTSFSYAGIKA</sequence>
<evidence type="ECO:0000313" key="10">
    <source>
        <dbReference type="Proteomes" id="UP000184073"/>
    </source>
</evidence>
<evidence type="ECO:0000256" key="5">
    <source>
        <dbReference type="RuleBase" id="RU362110"/>
    </source>
</evidence>
<dbReference type="InterPro" id="IPR013320">
    <property type="entry name" value="ConA-like_dom_sf"/>
</dbReference>
<feature type="chain" id="PRO_5009887335" description="Glycosyl hydrolase family 32 N-terminal domain-containing protein" evidence="6">
    <location>
        <begin position="24"/>
        <end position="521"/>
    </location>
</feature>
<dbReference type="CDD" id="cd18622">
    <property type="entry name" value="GH32_Inu-like"/>
    <property type="match status" value="1"/>
</dbReference>
<evidence type="ECO:0000259" key="8">
    <source>
        <dbReference type="Pfam" id="PF08244"/>
    </source>
</evidence>
<dbReference type="STRING" id="1036611.A0A1L9PZR1"/>
<evidence type="ECO:0000256" key="1">
    <source>
        <dbReference type="ARBA" id="ARBA00009902"/>
    </source>
</evidence>
<organism evidence="9 10">
    <name type="scientific">Aspergillus versicolor CBS 583.65</name>
    <dbReference type="NCBI Taxonomy" id="1036611"/>
    <lineage>
        <taxon>Eukaryota</taxon>
        <taxon>Fungi</taxon>
        <taxon>Dikarya</taxon>
        <taxon>Ascomycota</taxon>
        <taxon>Pezizomycotina</taxon>
        <taxon>Eurotiomycetes</taxon>
        <taxon>Eurotiomycetidae</taxon>
        <taxon>Eurotiales</taxon>
        <taxon>Aspergillaceae</taxon>
        <taxon>Aspergillus</taxon>
        <taxon>Aspergillus subgen. Nidulantes</taxon>
    </lineage>
</organism>
<comment type="similarity">
    <text evidence="1 5">Belongs to the glycosyl hydrolase 32 family.</text>
</comment>
<feature type="domain" description="Glycosyl hydrolase family 32 N-terminal" evidence="7">
    <location>
        <begin position="30"/>
        <end position="347"/>
    </location>
</feature>
<dbReference type="OrthoDB" id="202537at2759"/>
<keyword evidence="3 5" id="KW-0378">Hydrolase</keyword>
<dbReference type="Gene3D" id="2.60.120.560">
    <property type="entry name" value="Exo-inulinase, domain 1"/>
    <property type="match status" value="1"/>
</dbReference>
<evidence type="ECO:0008006" key="11">
    <source>
        <dbReference type="Google" id="ProtNLM"/>
    </source>
</evidence>
<evidence type="ECO:0000256" key="3">
    <source>
        <dbReference type="ARBA" id="ARBA00022801"/>
    </source>
</evidence>
<evidence type="ECO:0000256" key="6">
    <source>
        <dbReference type="SAM" id="SignalP"/>
    </source>
</evidence>
<dbReference type="GO" id="GO:0005987">
    <property type="term" value="P:sucrose catabolic process"/>
    <property type="evidence" value="ECO:0007669"/>
    <property type="project" value="TreeGrafter"/>
</dbReference>
<protein>
    <recommendedName>
        <fullName evidence="11">Glycosyl hydrolase family 32 N-terminal domain-containing protein</fullName>
    </recommendedName>
</protein>
<dbReference type="EMBL" id="KV878136">
    <property type="protein sequence ID" value="OJJ07004.1"/>
    <property type="molecule type" value="Genomic_DNA"/>
</dbReference>
<dbReference type="SUPFAM" id="SSF75005">
    <property type="entry name" value="Arabinanase/levansucrase/invertase"/>
    <property type="match status" value="1"/>
</dbReference>
<dbReference type="VEuPathDB" id="FungiDB:ASPVEDRAFT_65535"/>
<name>A0A1L9PZR1_ASPVE</name>
<dbReference type="SMART" id="SM00640">
    <property type="entry name" value="Glyco_32"/>
    <property type="match status" value="1"/>
</dbReference>
<dbReference type="InterPro" id="IPR023296">
    <property type="entry name" value="Glyco_hydro_beta-prop_sf"/>
</dbReference>
<dbReference type="Pfam" id="PF00251">
    <property type="entry name" value="Glyco_hydro_32N"/>
    <property type="match status" value="1"/>
</dbReference>
<dbReference type="InterPro" id="IPR013148">
    <property type="entry name" value="Glyco_hydro_32_N"/>
</dbReference>
<dbReference type="RefSeq" id="XP_040672766.1">
    <property type="nucleotide sequence ID" value="XM_040815812.1"/>
</dbReference>
<accession>A0A1L9PZR1</accession>
<gene>
    <name evidence="9" type="ORF">ASPVEDRAFT_65535</name>
</gene>
<dbReference type="Pfam" id="PF08244">
    <property type="entry name" value="Glyco_hydro_32C"/>
    <property type="match status" value="1"/>
</dbReference>
<dbReference type="GeneID" id="63731323"/>